<keyword evidence="2" id="KW-0614">Plasmid</keyword>
<organism evidence="2 3">
    <name type="scientific">Cupriavidus taiwanensis</name>
    <dbReference type="NCBI Taxonomy" id="164546"/>
    <lineage>
        <taxon>Bacteria</taxon>
        <taxon>Pseudomonadati</taxon>
        <taxon>Pseudomonadota</taxon>
        <taxon>Betaproteobacteria</taxon>
        <taxon>Burkholderiales</taxon>
        <taxon>Burkholderiaceae</taxon>
        <taxon>Cupriavidus</taxon>
    </lineage>
</organism>
<evidence type="ECO:0000313" key="3">
    <source>
        <dbReference type="Proteomes" id="UP000254259"/>
    </source>
</evidence>
<evidence type="ECO:0000313" key="2">
    <source>
        <dbReference type="EMBL" id="SPD67392.1"/>
    </source>
</evidence>
<accession>A0A9Q7XS75</accession>
<feature type="region of interest" description="Disordered" evidence="1">
    <location>
        <begin position="1"/>
        <end position="24"/>
    </location>
</feature>
<gene>
    <name evidence="2" type="ORF">CBM2636_MP20242</name>
</gene>
<name>A0A9Q7XS75_9BURK</name>
<reference evidence="2 3" key="1">
    <citation type="submission" date="2018-01" db="EMBL/GenBank/DDBJ databases">
        <authorList>
            <person name="Clerissi C."/>
        </authorList>
    </citation>
    <scope>NUCLEOTIDE SEQUENCE [LARGE SCALE GENOMIC DNA]</scope>
    <source>
        <strain evidence="2">Cupriavidus taiwanensis SWF 66322</strain>
        <plasmid evidence="3">cbm2636_mp</plasmid>
    </source>
</reference>
<proteinExistence type="predicted"/>
<dbReference type="AlphaFoldDB" id="A0A9Q7XS75"/>
<feature type="compositionally biased region" description="Basic and acidic residues" evidence="1">
    <location>
        <begin position="8"/>
        <end position="24"/>
    </location>
</feature>
<dbReference type="Proteomes" id="UP000254259">
    <property type="component" value="Plasmid CBM2636_mp"/>
</dbReference>
<dbReference type="EMBL" id="LT984814">
    <property type="protein sequence ID" value="SPD67392.1"/>
    <property type="molecule type" value="Genomic_DNA"/>
</dbReference>
<evidence type="ECO:0000256" key="1">
    <source>
        <dbReference type="SAM" id="MobiDB-lite"/>
    </source>
</evidence>
<protein>
    <submittedName>
        <fullName evidence="2">Uncharacterized protein</fullName>
    </submittedName>
</protein>
<geneLocation type="plasmid" evidence="3">
    <name>cbm2636_mp</name>
</geneLocation>
<sequence>MLPLPHAGEGRGEGGRNHEVKRLA</sequence>